<dbReference type="Gene3D" id="3.40.50.10330">
    <property type="entry name" value="Probable inorganic polyphosphate/atp-NAD kinase, domain 1"/>
    <property type="match status" value="1"/>
</dbReference>
<evidence type="ECO:0000313" key="7">
    <source>
        <dbReference type="EMBL" id="KAL1140355.1"/>
    </source>
</evidence>
<proteinExistence type="inferred from homology"/>
<dbReference type="GO" id="GO:0003951">
    <property type="term" value="F:NAD+ kinase activity"/>
    <property type="evidence" value="ECO:0007669"/>
    <property type="project" value="UniProtKB-EC"/>
</dbReference>
<dbReference type="EMBL" id="JBFDAA010000001">
    <property type="protein sequence ID" value="KAL1140355.1"/>
    <property type="molecule type" value="Genomic_DNA"/>
</dbReference>
<dbReference type="PANTHER" id="PTHR13158:SF5">
    <property type="entry name" value="NAD KINASE 2, MITOCHONDRIAL"/>
    <property type="match status" value="1"/>
</dbReference>
<evidence type="ECO:0000256" key="4">
    <source>
        <dbReference type="ARBA" id="ARBA00022777"/>
    </source>
</evidence>
<dbReference type="Gene3D" id="2.60.200.30">
    <property type="entry name" value="Probable inorganic polyphosphate/atp-NAD kinase, domain 2"/>
    <property type="match status" value="1"/>
</dbReference>
<keyword evidence="8" id="KW-1185">Reference proteome</keyword>
<keyword evidence="4" id="KW-0418">Kinase</keyword>
<sequence length="284" mass="31724">MDNPGVSHQQMETILRKRGSDFDTMIRHHNIHKEFHKKLMCEFRKHDLDVRSVKKTDYTEEAIMWADIIVPAGGDGTFLLAGSKINSKDKPIVGFNSDPQRSEGYLCLPKTYSYNLPMAVNKIIQVFLGESVSSQVSYFEIEVPGYTRTKVKCSGLCVCTGTGSTSWNLSINRLSPHKVKRLLHIAGFLDSCQHDVHNITAKFNNSLIFDPGMFYTLRDQICGGVWPYPPGFPSDNFTQRIVVASKCYAANLVIDGGYSCPFNDGSTAELTSSPENSLRTLVLI</sequence>
<dbReference type="InterPro" id="IPR016064">
    <property type="entry name" value="NAD/diacylglycerol_kinase_sf"/>
</dbReference>
<accession>A0ABD0YWL4</accession>
<keyword evidence="3" id="KW-0808">Transferase</keyword>
<evidence type="ECO:0000256" key="5">
    <source>
        <dbReference type="ARBA" id="ARBA00022857"/>
    </source>
</evidence>
<dbReference type="Pfam" id="PF01513">
    <property type="entry name" value="NAD_kinase"/>
    <property type="match status" value="1"/>
</dbReference>
<dbReference type="SUPFAM" id="SSF111331">
    <property type="entry name" value="NAD kinase/diacylglycerol kinase-like"/>
    <property type="match status" value="1"/>
</dbReference>
<dbReference type="AlphaFoldDB" id="A0ABD0YWL4"/>
<gene>
    <name evidence="7" type="ORF">AAG570_000287</name>
</gene>
<name>A0ABD0YWL4_9HEMI</name>
<keyword evidence="6" id="KW-0520">NAD</keyword>
<evidence type="ECO:0000256" key="6">
    <source>
        <dbReference type="ARBA" id="ARBA00023027"/>
    </source>
</evidence>
<dbReference type="Proteomes" id="UP001558652">
    <property type="component" value="Unassembled WGS sequence"/>
</dbReference>
<protein>
    <recommendedName>
        <fullName evidence="2">NAD(+) kinase</fullName>
        <ecNumber evidence="2">2.7.1.23</ecNumber>
    </recommendedName>
</protein>
<dbReference type="InterPro" id="IPR002504">
    <property type="entry name" value="NADK"/>
</dbReference>
<keyword evidence="5" id="KW-0521">NADP</keyword>
<dbReference type="PANTHER" id="PTHR13158">
    <property type="match status" value="1"/>
</dbReference>
<comment type="similarity">
    <text evidence="1">Belongs to the NAD kinase family.</text>
</comment>
<evidence type="ECO:0000313" key="8">
    <source>
        <dbReference type="Proteomes" id="UP001558652"/>
    </source>
</evidence>
<dbReference type="EC" id="2.7.1.23" evidence="2"/>
<evidence type="ECO:0000256" key="2">
    <source>
        <dbReference type="ARBA" id="ARBA00012120"/>
    </source>
</evidence>
<dbReference type="InterPro" id="IPR017438">
    <property type="entry name" value="ATP-NAD_kinase_N"/>
</dbReference>
<dbReference type="InterPro" id="IPR017437">
    <property type="entry name" value="ATP-NAD_kinase_PpnK-typ_C"/>
</dbReference>
<comment type="caution">
    <text evidence="7">The sequence shown here is derived from an EMBL/GenBank/DDBJ whole genome shotgun (WGS) entry which is preliminary data.</text>
</comment>
<evidence type="ECO:0000256" key="1">
    <source>
        <dbReference type="ARBA" id="ARBA00010995"/>
    </source>
</evidence>
<organism evidence="7 8">
    <name type="scientific">Ranatra chinensis</name>
    <dbReference type="NCBI Taxonomy" id="642074"/>
    <lineage>
        <taxon>Eukaryota</taxon>
        <taxon>Metazoa</taxon>
        <taxon>Ecdysozoa</taxon>
        <taxon>Arthropoda</taxon>
        <taxon>Hexapoda</taxon>
        <taxon>Insecta</taxon>
        <taxon>Pterygota</taxon>
        <taxon>Neoptera</taxon>
        <taxon>Paraneoptera</taxon>
        <taxon>Hemiptera</taxon>
        <taxon>Heteroptera</taxon>
        <taxon>Panheteroptera</taxon>
        <taxon>Nepomorpha</taxon>
        <taxon>Nepidae</taxon>
        <taxon>Ranatrinae</taxon>
        <taxon>Ranatra</taxon>
    </lineage>
</organism>
<evidence type="ECO:0000256" key="3">
    <source>
        <dbReference type="ARBA" id="ARBA00022679"/>
    </source>
</evidence>
<reference evidence="7 8" key="1">
    <citation type="submission" date="2024-07" db="EMBL/GenBank/DDBJ databases">
        <title>Chromosome-level genome assembly of the water stick insect Ranatra chinensis (Heteroptera: Nepidae).</title>
        <authorList>
            <person name="Liu X."/>
        </authorList>
    </citation>
    <scope>NUCLEOTIDE SEQUENCE [LARGE SCALE GENOMIC DNA]</scope>
    <source>
        <strain evidence="7">Cailab_2021Rc</strain>
        <tissue evidence="7">Muscle</tissue>
    </source>
</reference>